<dbReference type="AlphaFoldDB" id="A0A9W6JZ82"/>
<name>A0A9W6JZ82_9HYPH</name>
<dbReference type="FunFam" id="1.10.3730.20:FF:000001">
    <property type="entry name" value="Quaternary ammonium compound resistance transporter SugE"/>
    <property type="match status" value="1"/>
</dbReference>
<comment type="subcellular location">
    <subcellularLocation>
        <location evidence="1 8">Cell membrane</location>
        <topology evidence="1 8">Multi-pass membrane protein</topology>
    </subcellularLocation>
</comment>
<comment type="caution">
    <text evidence="10">The sequence shown here is derived from an EMBL/GenBank/DDBJ whole genome shotgun (WGS) entry which is preliminary data.</text>
</comment>
<dbReference type="Pfam" id="PF00893">
    <property type="entry name" value="Multi_Drug_Res"/>
    <property type="match status" value="1"/>
</dbReference>
<feature type="transmembrane region" description="Helical" evidence="9">
    <location>
        <begin position="59"/>
        <end position="80"/>
    </location>
</feature>
<dbReference type="GO" id="GO:0015220">
    <property type="term" value="F:choline transmembrane transporter activity"/>
    <property type="evidence" value="ECO:0007669"/>
    <property type="project" value="TreeGrafter"/>
</dbReference>
<reference evidence="10" key="1">
    <citation type="journal article" date="2014" name="Int. J. Syst. Evol. Microbiol.">
        <title>Complete genome sequence of Corynebacterium casei LMG S-19264T (=DSM 44701T), isolated from a smear-ripened cheese.</title>
        <authorList>
            <consortium name="US DOE Joint Genome Institute (JGI-PGF)"/>
            <person name="Walter F."/>
            <person name="Albersmeier A."/>
            <person name="Kalinowski J."/>
            <person name="Ruckert C."/>
        </authorList>
    </citation>
    <scope>NUCLEOTIDE SEQUENCE</scope>
    <source>
        <strain evidence="10">VKM B-2789</strain>
    </source>
</reference>
<dbReference type="GO" id="GO:0031460">
    <property type="term" value="P:glycine betaine transport"/>
    <property type="evidence" value="ECO:0007669"/>
    <property type="project" value="TreeGrafter"/>
</dbReference>
<evidence type="ECO:0000256" key="5">
    <source>
        <dbReference type="ARBA" id="ARBA00022989"/>
    </source>
</evidence>
<dbReference type="InterPro" id="IPR000390">
    <property type="entry name" value="Small_drug/metabolite_transptr"/>
</dbReference>
<evidence type="ECO:0000256" key="3">
    <source>
        <dbReference type="ARBA" id="ARBA00022475"/>
    </source>
</evidence>
<accession>A0A9W6JZ82</accession>
<evidence type="ECO:0000256" key="2">
    <source>
        <dbReference type="ARBA" id="ARBA00022448"/>
    </source>
</evidence>
<dbReference type="Proteomes" id="UP001143330">
    <property type="component" value="Unassembled WGS sequence"/>
</dbReference>
<dbReference type="Gene3D" id="1.10.3730.20">
    <property type="match status" value="1"/>
</dbReference>
<dbReference type="GO" id="GO:1990961">
    <property type="term" value="P:xenobiotic detoxification by transmembrane export across the plasma membrane"/>
    <property type="evidence" value="ECO:0007669"/>
    <property type="project" value="UniProtKB-ARBA"/>
</dbReference>
<evidence type="ECO:0000256" key="4">
    <source>
        <dbReference type="ARBA" id="ARBA00022692"/>
    </source>
</evidence>
<keyword evidence="5 9" id="KW-1133">Transmembrane helix</keyword>
<dbReference type="PANTHER" id="PTHR30561:SF1">
    <property type="entry name" value="MULTIDRUG TRANSPORTER EMRE"/>
    <property type="match status" value="1"/>
</dbReference>
<keyword evidence="11" id="KW-1185">Reference proteome</keyword>
<dbReference type="GO" id="GO:0015199">
    <property type="term" value="F:amino-acid betaine transmembrane transporter activity"/>
    <property type="evidence" value="ECO:0007669"/>
    <property type="project" value="TreeGrafter"/>
</dbReference>
<evidence type="ECO:0000256" key="9">
    <source>
        <dbReference type="SAM" id="Phobius"/>
    </source>
</evidence>
<protein>
    <submittedName>
        <fullName evidence="10">Multidrug transporter</fullName>
    </submittedName>
</protein>
<keyword evidence="4 8" id="KW-0812">Transmembrane</keyword>
<dbReference type="EMBL" id="BSFM01000014">
    <property type="protein sequence ID" value="GLK85218.1"/>
    <property type="molecule type" value="Genomic_DNA"/>
</dbReference>
<evidence type="ECO:0000313" key="10">
    <source>
        <dbReference type="EMBL" id="GLK85218.1"/>
    </source>
</evidence>
<dbReference type="GO" id="GO:0015297">
    <property type="term" value="F:antiporter activity"/>
    <property type="evidence" value="ECO:0007669"/>
    <property type="project" value="TreeGrafter"/>
</dbReference>
<reference evidence="10" key="2">
    <citation type="submission" date="2023-01" db="EMBL/GenBank/DDBJ databases">
        <authorList>
            <person name="Sun Q."/>
            <person name="Evtushenko L."/>
        </authorList>
    </citation>
    <scope>NUCLEOTIDE SEQUENCE</scope>
    <source>
        <strain evidence="10">VKM B-2789</strain>
    </source>
</reference>
<feature type="transmembrane region" description="Helical" evidence="9">
    <location>
        <begin position="86"/>
        <end position="105"/>
    </location>
</feature>
<dbReference type="InterPro" id="IPR037185">
    <property type="entry name" value="EmrE-like"/>
</dbReference>
<keyword evidence="2" id="KW-0813">Transport</keyword>
<evidence type="ECO:0000256" key="8">
    <source>
        <dbReference type="RuleBase" id="RU003942"/>
    </source>
</evidence>
<proteinExistence type="inferred from homology"/>
<comment type="similarity">
    <text evidence="7 8">Belongs to the drug/metabolite transporter (DMT) superfamily. Small multidrug resistance (SMR) (TC 2.A.7.1) family.</text>
</comment>
<keyword evidence="6 9" id="KW-0472">Membrane</keyword>
<organism evidence="10 11">
    <name type="scientific">Ancylobacter defluvii</name>
    <dbReference type="NCBI Taxonomy" id="1282440"/>
    <lineage>
        <taxon>Bacteria</taxon>
        <taxon>Pseudomonadati</taxon>
        <taxon>Pseudomonadota</taxon>
        <taxon>Alphaproteobacteria</taxon>
        <taxon>Hyphomicrobiales</taxon>
        <taxon>Xanthobacteraceae</taxon>
        <taxon>Ancylobacter</taxon>
    </lineage>
</organism>
<dbReference type="GO" id="GO:0005886">
    <property type="term" value="C:plasma membrane"/>
    <property type="evidence" value="ECO:0007669"/>
    <property type="project" value="UniProtKB-SubCell"/>
</dbReference>
<dbReference type="InterPro" id="IPR045324">
    <property type="entry name" value="Small_multidrug_res"/>
</dbReference>
<evidence type="ECO:0000256" key="6">
    <source>
        <dbReference type="ARBA" id="ARBA00023136"/>
    </source>
</evidence>
<feature type="transmembrane region" description="Helical" evidence="9">
    <location>
        <begin position="34"/>
        <end position="52"/>
    </location>
</feature>
<evidence type="ECO:0000256" key="1">
    <source>
        <dbReference type="ARBA" id="ARBA00004651"/>
    </source>
</evidence>
<dbReference type="PANTHER" id="PTHR30561">
    <property type="entry name" value="SMR FAMILY PROTON-DEPENDENT DRUG EFFLUX TRANSPORTER SUGE"/>
    <property type="match status" value="1"/>
</dbReference>
<evidence type="ECO:0000313" key="11">
    <source>
        <dbReference type="Proteomes" id="UP001143330"/>
    </source>
</evidence>
<dbReference type="SUPFAM" id="SSF103481">
    <property type="entry name" value="Multidrug resistance efflux transporter EmrE"/>
    <property type="match status" value="1"/>
</dbReference>
<gene>
    <name evidence="10" type="ORF">GCM10017653_32880</name>
</gene>
<sequence>MLLTYVYLLIAITAEVIATTSLKATEGFTRLVPTLVTLAGYGISFFFLSLVLRVLPTGIAYAIWTGVGIVLVSVVSWLWLKQSLDLPAIIGLGLILAGVVTVTLFSSSVQH</sequence>
<keyword evidence="3" id="KW-1003">Cell membrane</keyword>
<evidence type="ECO:0000256" key="7">
    <source>
        <dbReference type="ARBA" id="ARBA00038032"/>
    </source>
</evidence>